<sequence length="85" mass="9690">MQELSKEKSFETFRQDGPLKMDVADTRSLKLDAEEGKEIVEEDDIQRLLFYADAVHRCESGPEKTFLGALDNGINGGLLKRIRYL</sequence>
<reference evidence="1 2" key="1">
    <citation type="submission" date="2020-02" db="EMBL/GenBank/DDBJ databases">
        <authorList>
            <person name="Ma Q."/>
            <person name="Huang Y."/>
            <person name="Song X."/>
            <person name="Pei D."/>
        </authorList>
    </citation>
    <scope>NUCLEOTIDE SEQUENCE [LARGE SCALE GENOMIC DNA]</scope>
    <source>
        <strain evidence="1">Sxm20200214</strain>
        <tissue evidence="1">Leaf</tissue>
    </source>
</reference>
<evidence type="ECO:0000313" key="1">
    <source>
        <dbReference type="EMBL" id="KAG2318039.1"/>
    </source>
</evidence>
<name>A0A8X8AZ83_BRACI</name>
<dbReference type="EMBL" id="JAAMPC010000004">
    <property type="protein sequence ID" value="KAG2318039.1"/>
    <property type="molecule type" value="Genomic_DNA"/>
</dbReference>
<proteinExistence type="predicted"/>
<keyword evidence="2" id="KW-1185">Reference proteome</keyword>
<dbReference type="OrthoDB" id="40579at2759"/>
<protein>
    <submittedName>
        <fullName evidence="1">Uncharacterized protein</fullName>
    </submittedName>
</protein>
<dbReference type="Proteomes" id="UP000886595">
    <property type="component" value="Unassembled WGS sequence"/>
</dbReference>
<gene>
    <name evidence="1" type="ORF">Bca52824_021161</name>
</gene>
<dbReference type="AlphaFoldDB" id="A0A8X8AZ83"/>
<comment type="caution">
    <text evidence="1">The sequence shown here is derived from an EMBL/GenBank/DDBJ whole genome shotgun (WGS) entry which is preliminary data.</text>
</comment>
<accession>A0A8X8AZ83</accession>
<evidence type="ECO:0000313" key="2">
    <source>
        <dbReference type="Proteomes" id="UP000886595"/>
    </source>
</evidence>
<organism evidence="1 2">
    <name type="scientific">Brassica carinata</name>
    <name type="common">Ethiopian mustard</name>
    <name type="synonym">Abyssinian cabbage</name>
    <dbReference type="NCBI Taxonomy" id="52824"/>
    <lineage>
        <taxon>Eukaryota</taxon>
        <taxon>Viridiplantae</taxon>
        <taxon>Streptophyta</taxon>
        <taxon>Embryophyta</taxon>
        <taxon>Tracheophyta</taxon>
        <taxon>Spermatophyta</taxon>
        <taxon>Magnoliopsida</taxon>
        <taxon>eudicotyledons</taxon>
        <taxon>Gunneridae</taxon>
        <taxon>Pentapetalae</taxon>
        <taxon>rosids</taxon>
        <taxon>malvids</taxon>
        <taxon>Brassicales</taxon>
        <taxon>Brassicaceae</taxon>
        <taxon>Brassiceae</taxon>
        <taxon>Brassica</taxon>
    </lineage>
</organism>